<evidence type="ECO:0000313" key="2">
    <source>
        <dbReference type="Proteomes" id="UP000198345"/>
    </source>
</evidence>
<gene>
    <name evidence="1" type="ORF">B0A66_14425</name>
</gene>
<sequence length="67" mass="8105">MLFLRLITTKWIFSSKNRQFSIILRVKKNTKHADNKTFKPNKNYNKILRQQNSLYFIILDTFVAQIN</sequence>
<reference evidence="1 2" key="1">
    <citation type="submission" date="2016-11" db="EMBL/GenBank/DDBJ databases">
        <title>Whole genomes of Flavobacteriaceae.</title>
        <authorList>
            <person name="Stine C."/>
            <person name="Li C."/>
            <person name="Tadesse D."/>
        </authorList>
    </citation>
    <scope>NUCLEOTIDE SEQUENCE [LARGE SCALE GENOMIC DNA]</scope>
    <source>
        <strain evidence="1 2">DSM 18292</strain>
    </source>
</reference>
<accession>A0A226H4Y3</accession>
<keyword evidence="2" id="KW-1185">Reference proteome</keyword>
<dbReference type="Proteomes" id="UP000198345">
    <property type="component" value="Unassembled WGS sequence"/>
</dbReference>
<dbReference type="AlphaFoldDB" id="A0A226H4Y3"/>
<name>A0A226H4Y3_9FLAO</name>
<evidence type="ECO:0000313" key="1">
    <source>
        <dbReference type="EMBL" id="OXA88938.1"/>
    </source>
</evidence>
<protein>
    <submittedName>
        <fullName evidence="1">Uncharacterized protein</fullName>
    </submittedName>
</protein>
<organism evidence="1 2">
    <name type="scientific">Flavobacterium hercynium</name>
    <dbReference type="NCBI Taxonomy" id="387094"/>
    <lineage>
        <taxon>Bacteria</taxon>
        <taxon>Pseudomonadati</taxon>
        <taxon>Bacteroidota</taxon>
        <taxon>Flavobacteriia</taxon>
        <taxon>Flavobacteriales</taxon>
        <taxon>Flavobacteriaceae</taxon>
        <taxon>Flavobacterium</taxon>
    </lineage>
</organism>
<dbReference type="EMBL" id="MUGW01000029">
    <property type="protein sequence ID" value="OXA88938.1"/>
    <property type="molecule type" value="Genomic_DNA"/>
</dbReference>
<proteinExistence type="predicted"/>
<comment type="caution">
    <text evidence="1">The sequence shown here is derived from an EMBL/GenBank/DDBJ whole genome shotgun (WGS) entry which is preliminary data.</text>
</comment>